<comment type="catalytic activity">
    <reaction evidence="1">
        <text>ATP + protein L-histidine = ADP + protein N-phospho-L-histidine.</text>
        <dbReference type="EC" id="2.7.13.3"/>
    </reaction>
</comment>
<organism evidence="13 14">
    <name type="scientific">Promicromonospora kroppenstedtii</name>
    <dbReference type="NCBI Taxonomy" id="440482"/>
    <lineage>
        <taxon>Bacteria</taxon>
        <taxon>Bacillati</taxon>
        <taxon>Actinomycetota</taxon>
        <taxon>Actinomycetes</taxon>
        <taxon>Micrococcales</taxon>
        <taxon>Promicromonosporaceae</taxon>
        <taxon>Promicromonospora</taxon>
    </lineage>
</organism>
<dbReference type="PANTHER" id="PTHR24421">
    <property type="entry name" value="NITRATE/NITRITE SENSOR PROTEIN NARX-RELATED"/>
    <property type="match status" value="1"/>
</dbReference>
<evidence type="ECO:0000256" key="9">
    <source>
        <dbReference type="SAM" id="MobiDB-lite"/>
    </source>
</evidence>
<evidence type="ECO:0000256" key="2">
    <source>
        <dbReference type="ARBA" id="ARBA00012438"/>
    </source>
</evidence>
<evidence type="ECO:0000259" key="12">
    <source>
        <dbReference type="Pfam" id="PF07730"/>
    </source>
</evidence>
<evidence type="ECO:0000256" key="4">
    <source>
        <dbReference type="ARBA" id="ARBA00022679"/>
    </source>
</evidence>
<keyword evidence="14" id="KW-1185">Reference proteome</keyword>
<evidence type="ECO:0000256" key="3">
    <source>
        <dbReference type="ARBA" id="ARBA00022553"/>
    </source>
</evidence>
<dbReference type="EC" id="2.7.13.3" evidence="2"/>
<reference evidence="13 14" key="1">
    <citation type="submission" date="2024-10" db="EMBL/GenBank/DDBJ databases">
        <title>The Natural Products Discovery Center: Release of the First 8490 Sequenced Strains for Exploring Actinobacteria Biosynthetic Diversity.</title>
        <authorList>
            <person name="Kalkreuter E."/>
            <person name="Kautsar S.A."/>
            <person name="Yang D."/>
            <person name="Bader C.D."/>
            <person name="Teijaro C.N."/>
            <person name="Fluegel L."/>
            <person name="Davis C.M."/>
            <person name="Simpson J.R."/>
            <person name="Lauterbach L."/>
            <person name="Steele A.D."/>
            <person name="Gui C."/>
            <person name="Meng S."/>
            <person name="Li G."/>
            <person name="Viehrig K."/>
            <person name="Ye F."/>
            <person name="Su P."/>
            <person name="Kiefer A.F."/>
            <person name="Nichols A."/>
            <person name="Cepeda A.J."/>
            <person name="Yan W."/>
            <person name="Fan B."/>
            <person name="Jiang Y."/>
            <person name="Adhikari A."/>
            <person name="Zheng C.-J."/>
            <person name="Schuster L."/>
            <person name="Cowan T.M."/>
            <person name="Smanski M.J."/>
            <person name="Chevrette M.G."/>
            <person name="De Carvalho L.P.S."/>
            <person name="Shen B."/>
        </authorList>
    </citation>
    <scope>NUCLEOTIDE SEQUENCE [LARGE SCALE GENOMIC DNA]</scope>
    <source>
        <strain evidence="13 14">NPDC019481</strain>
    </source>
</reference>
<keyword evidence="4" id="KW-0808">Transferase</keyword>
<evidence type="ECO:0000313" key="13">
    <source>
        <dbReference type="EMBL" id="MFI2487607.1"/>
    </source>
</evidence>
<dbReference type="GO" id="GO:0016301">
    <property type="term" value="F:kinase activity"/>
    <property type="evidence" value="ECO:0007669"/>
    <property type="project" value="UniProtKB-KW"/>
</dbReference>
<accession>A0ABW7XJF1</accession>
<dbReference type="Gene3D" id="1.20.5.1930">
    <property type="match status" value="1"/>
</dbReference>
<comment type="caution">
    <text evidence="13">The sequence shown here is derived from an EMBL/GenBank/DDBJ whole genome shotgun (WGS) entry which is preliminary data.</text>
</comment>
<keyword evidence="10" id="KW-0472">Membrane</keyword>
<feature type="domain" description="Histidine kinase/HSP90-like ATPase" evidence="11">
    <location>
        <begin position="295"/>
        <end position="392"/>
    </location>
</feature>
<dbReference type="SUPFAM" id="SSF55874">
    <property type="entry name" value="ATPase domain of HSP90 chaperone/DNA topoisomerase II/histidine kinase"/>
    <property type="match status" value="1"/>
</dbReference>
<keyword evidence="10" id="KW-0812">Transmembrane</keyword>
<feature type="transmembrane region" description="Helical" evidence="10">
    <location>
        <begin position="139"/>
        <end position="158"/>
    </location>
</feature>
<keyword evidence="10" id="KW-1133">Transmembrane helix</keyword>
<proteinExistence type="predicted"/>
<feature type="transmembrane region" description="Helical" evidence="10">
    <location>
        <begin position="21"/>
        <end position="40"/>
    </location>
</feature>
<evidence type="ECO:0000256" key="10">
    <source>
        <dbReference type="SAM" id="Phobius"/>
    </source>
</evidence>
<protein>
    <recommendedName>
        <fullName evidence="2">histidine kinase</fullName>
        <ecNumber evidence="2">2.7.13.3</ecNumber>
    </recommendedName>
</protein>
<feature type="transmembrane region" description="Helical" evidence="10">
    <location>
        <begin position="69"/>
        <end position="86"/>
    </location>
</feature>
<dbReference type="InterPro" id="IPR050482">
    <property type="entry name" value="Sensor_HK_TwoCompSys"/>
</dbReference>
<evidence type="ECO:0000256" key="5">
    <source>
        <dbReference type="ARBA" id="ARBA00022741"/>
    </source>
</evidence>
<keyword evidence="7" id="KW-0067">ATP-binding</keyword>
<name>A0ABW7XJF1_9MICO</name>
<evidence type="ECO:0000313" key="14">
    <source>
        <dbReference type="Proteomes" id="UP001611580"/>
    </source>
</evidence>
<sequence>MSAIRSVWDEPRPADPPARAWWDWAVVGVFVGAAVIEGIARPDLPGRWLQVATVVVLAPTLLWRRAHPLLMVAIAFVASGIPAVLLGRELDLAAGVFQLVLAYALFRWGSGRAMVLGGALILAKLGVNTALGYQGWSDVAAGLVILSAAFALGLAFRYRAGARRREREQVVLLERERLARDLHDVVGHHVSAVAVRAQAGLAVSRTDPAAAAEALRVIEGEATRALAEMRTLVRALRSDEAPAAGAAGDATTRAPADRTPGPTLADVERLADAGPPPVRVVIEGDPARVSAAVGSAVHRIALESVTNARRHARGATGIAVLVTVRDQDVRLHVSDDGATPARPPRDGYEPVGYGSTGYGLAGMRERAVLLGGTLAAGPDVAGGWAVEAVLPLSGPAGAGAPRARQYRPGRPA</sequence>
<dbReference type="InterPro" id="IPR003594">
    <property type="entry name" value="HATPase_dom"/>
</dbReference>
<feature type="transmembrane region" description="Helical" evidence="10">
    <location>
        <begin position="46"/>
        <end position="62"/>
    </location>
</feature>
<feature type="region of interest" description="Disordered" evidence="9">
    <location>
        <begin position="242"/>
        <end position="261"/>
    </location>
</feature>
<dbReference type="Gene3D" id="3.30.565.10">
    <property type="entry name" value="Histidine kinase-like ATPase, C-terminal domain"/>
    <property type="match status" value="1"/>
</dbReference>
<evidence type="ECO:0000256" key="6">
    <source>
        <dbReference type="ARBA" id="ARBA00022777"/>
    </source>
</evidence>
<gene>
    <name evidence="13" type="ORF">ACH47X_11890</name>
</gene>
<evidence type="ECO:0000256" key="8">
    <source>
        <dbReference type="ARBA" id="ARBA00023012"/>
    </source>
</evidence>
<keyword evidence="8" id="KW-0902">Two-component regulatory system</keyword>
<dbReference type="RefSeq" id="WP_397404461.1">
    <property type="nucleotide sequence ID" value="NZ_JBIRYI010000006.1"/>
</dbReference>
<evidence type="ECO:0000259" key="11">
    <source>
        <dbReference type="Pfam" id="PF02518"/>
    </source>
</evidence>
<keyword evidence="6 13" id="KW-0418">Kinase</keyword>
<evidence type="ECO:0000256" key="7">
    <source>
        <dbReference type="ARBA" id="ARBA00022840"/>
    </source>
</evidence>
<dbReference type="Pfam" id="PF02518">
    <property type="entry name" value="HATPase_c"/>
    <property type="match status" value="1"/>
</dbReference>
<feature type="compositionally biased region" description="Low complexity" evidence="9">
    <location>
        <begin position="394"/>
        <end position="412"/>
    </location>
</feature>
<dbReference type="PANTHER" id="PTHR24421:SF10">
    <property type="entry name" value="NITRATE_NITRITE SENSOR PROTEIN NARQ"/>
    <property type="match status" value="1"/>
</dbReference>
<dbReference type="InterPro" id="IPR011712">
    <property type="entry name" value="Sig_transdc_His_kin_sub3_dim/P"/>
</dbReference>
<dbReference type="Proteomes" id="UP001611580">
    <property type="component" value="Unassembled WGS sequence"/>
</dbReference>
<evidence type="ECO:0000256" key="1">
    <source>
        <dbReference type="ARBA" id="ARBA00000085"/>
    </source>
</evidence>
<dbReference type="Pfam" id="PF07730">
    <property type="entry name" value="HisKA_3"/>
    <property type="match status" value="1"/>
</dbReference>
<keyword evidence="3" id="KW-0597">Phosphoprotein</keyword>
<dbReference type="EMBL" id="JBIRYI010000006">
    <property type="protein sequence ID" value="MFI2487607.1"/>
    <property type="molecule type" value="Genomic_DNA"/>
</dbReference>
<keyword evidence="5" id="KW-0547">Nucleotide-binding</keyword>
<feature type="domain" description="Signal transduction histidine kinase subgroup 3 dimerisation and phosphoacceptor" evidence="12">
    <location>
        <begin position="174"/>
        <end position="239"/>
    </location>
</feature>
<feature type="region of interest" description="Disordered" evidence="9">
    <location>
        <begin position="393"/>
        <end position="412"/>
    </location>
</feature>
<dbReference type="CDD" id="cd16917">
    <property type="entry name" value="HATPase_UhpB-NarQ-NarX-like"/>
    <property type="match status" value="1"/>
</dbReference>
<dbReference type="InterPro" id="IPR036890">
    <property type="entry name" value="HATPase_C_sf"/>
</dbReference>